<dbReference type="SUPFAM" id="SSF57903">
    <property type="entry name" value="FYVE/PHD zinc finger"/>
    <property type="match status" value="1"/>
</dbReference>
<feature type="compositionally biased region" description="Basic and acidic residues" evidence="1">
    <location>
        <begin position="7"/>
        <end position="26"/>
    </location>
</feature>
<name>A0A7R9IEG3_9NEOP</name>
<gene>
    <name evidence="3" type="ORF">TTEB3V08_LOCUS4742</name>
</gene>
<dbReference type="EMBL" id="OE001393">
    <property type="protein sequence ID" value="CAD7456721.1"/>
    <property type="molecule type" value="Genomic_DNA"/>
</dbReference>
<evidence type="ECO:0000313" key="3">
    <source>
        <dbReference type="EMBL" id="CAD7456721.1"/>
    </source>
</evidence>
<reference evidence="3" key="1">
    <citation type="submission" date="2020-11" db="EMBL/GenBank/DDBJ databases">
        <authorList>
            <person name="Tran Van P."/>
        </authorList>
    </citation>
    <scope>NUCLEOTIDE SEQUENCE</scope>
</reference>
<dbReference type="GO" id="GO:0003677">
    <property type="term" value="F:DNA binding"/>
    <property type="evidence" value="ECO:0007669"/>
    <property type="project" value="InterPro"/>
</dbReference>
<evidence type="ECO:0000256" key="1">
    <source>
        <dbReference type="SAM" id="MobiDB-lite"/>
    </source>
</evidence>
<protein>
    <recommendedName>
        <fullName evidence="2">HTH psq-type domain-containing protein</fullName>
    </recommendedName>
</protein>
<feature type="region of interest" description="Disordered" evidence="1">
    <location>
        <begin position="1"/>
        <end position="37"/>
    </location>
</feature>
<dbReference type="InterPro" id="IPR007889">
    <property type="entry name" value="HTH_Psq"/>
</dbReference>
<dbReference type="AlphaFoldDB" id="A0A7R9IEG3"/>
<sequence length="324" mass="36233">MSGSPRQEVDERGSQVQGDTDRETNEGRPGQVGYRGTLARRLRFPNGVQDRATSHTGGLYINHLLSPLVAVSMTKPTEEDDGFYLTMVRTYKKKTTRGEVPADSMKAAVLAVKVEHRSIRGAAQDFGIPFRTLARYCAKYNPGAPQPVEAAPESVAAALQPVEVTPASLRQAMEALYPFPEVVRPLEKAGPRKETVGGRKKRKSAILTDTPVKMALSEEQEITKRKKEHRLNANKSIKKLFPSDVKKRKRRPKDTSPIESENEDEDCLCIHCLGPYSNSKRGEDWVKCTKCERWAHEDCIPGDTVFYVCFNCDSDNDMSDNDDM</sequence>
<proteinExistence type="predicted"/>
<dbReference type="Pfam" id="PF05225">
    <property type="entry name" value="HTH_psq"/>
    <property type="match status" value="1"/>
</dbReference>
<evidence type="ECO:0000259" key="2">
    <source>
        <dbReference type="Pfam" id="PF05225"/>
    </source>
</evidence>
<feature type="region of interest" description="Disordered" evidence="1">
    <location>
        <begin position="241"/>
        <end position="260"/>
    </location>
</feature>
<accession>A0A7R9IEG3</accession>
<feature type="domain" description="HTH psq-type" evidence="2">
    <location>
        <begin position="103"/>
        <end position="136"/>
    </location>
</feature>
<organism evidence="3">
    <name type="scientific">Timema tahoe</name>
    <dbReference type="NCBI Taxonomy" id="61484"/>
    <lineage>
        <taxon>Eukaryota</taxon>
        <taxon>Metazoa</taxon>
        <taxon>Ecdysozoa</taxon>
        <taxon>Arthropoda</taxon>
        <taxon>Hexapoda</taxon>
        <taxon>Insecta</taxon>
        <taxon>Pterygota</taxon>
        <taxon>Neoptera</taxon>
        <taxon>Polyneoptera</taxon>
        <taxon>Phasmatodea</taxon>
        <taxon>Timematodea</taxon>
        <taxon>Timematoidea</taxon>
        <taxon>Timematidae</taxon>
        <taxon>Timema</taxon>
    </lineage>
</organism>
<dbReference type="InterPro" id="IPR011011">
    <property type="entry name" value="Znf_FYVE_PHD"/>
</dbReference>